<dbReference type="PANTHER" id="PTHR27005">
    <property type="entry name" value="WALL-ASSOCIATED RECEPTOR KINASE-LIKE 21"/>
    <property type="match status" value="1"/>
</dbReference>
<dbReference type="GO" id="GO:0007166">
    <property type="term" value="P:cell surface receptor signaling pathway"/>
    <property type="evidence" value="ECO:0007669"/>
    <property type="project" value="InterPro"/>
</dbReference>
<evidence type="ECO:0000313" key="6">
    <source>
        <dbReference type="Proteomes" id="UP000295252"/>
    </source>
</evidence>
<evidence type="ECO:0000256" key="1">
    <source>
        <dbReference type="ARBA" id="ARBA00022741"/>
    </source>
</evidence>
<dbReference type="PANTHER" id="PTHR27005:SF468">
    <property type="entry name" value="OS01G0310500 PROTEIN"/>
    <property type="match status" value="1"/>
</dbReference>
<evidence type="ECO:0000256" key="3">
    <source>
        <dbReference type="PROSITE-ProRule" id="PRU10141"/>
    </source>
</evidence>
<reference evidence="6" key="1">
    <citation type="journal article" date="2014" name="Science">
        <title>The coffee genome provides insight into the convergent evolution of caffeine biosynthesis.</title>
        <authorList>
            <person name="Denoeud F."/>
            <person name="Carretero-Paulet L."/>
            <person name="Dereeper A."/>
            <person name="Droc G."/>
            <person name="Guyot R."/>
            <person name="Pietrella M."/>
            <person name="Zheng C."/>
            <person name="Alberti A."/>
            <person name="Anthony F."/>
            <person name="Aprea G."/>
            <person name="Aury J.M."/>
            <person name="Bento P."/>
            <person name="Bernard M."/>
            <person name="Bocs S."/>
            <person name="Campa C."/>
            <person name="Cenci A."/>
            <person name="Combes M.C."/>
            <person name="Crouzillat D."/>
            <person name="Da Silva C."/>
            <person name="Daddiego L."/>
            <person name="De Bellis F."/>
            <person name="Dussert S."/>
            <person name="Garsmeur O."/>
            <person name="Gayraud T."/>
            <person name="Guignon V."/>
            <person name="Jahn K."/>
            <person name="Jamilloux V."/>
            <person name="Joet T."/>
            <person name="Labadie K."/>
            <person name="Lan T."/>
            <person name="Leclercq J."/>
            <person name="Lepelley M."/>
            <person name="Leroy T."/>
            <person name="Li L.T."/>
            <person name="Librado P."/>
            <person name="Lopez L."/>
            <person name="Munoz A."/>
            <person name="Noel B."/>
            <person name="Pallavicini A."/>
            <person name="Perrotta G."/>
            <person name="Poncet V."/>
            <person name="Pot D."/>
            <person name="Priyono X."/>
            <person name="Rigoreau M."/>
            <person name="Rouard M."/>
            <person name="Rozas J."/>
            <person name="Tranchant-Dubreuil C."/>
            <person name="VanBuren R."/>
            <person name="Zhang Q."/>
            <person name="Andrade A.C."/>
            <person name="Argout X."/>
            <person name="Bertrand B."/>
            <person name="de Kochko A."/>
            <person name="Graziosi G."/>
            <person name="Henry R.J."/>
            <person name="Jayarama X."/>
            <person name="Ming R."/>
            <person name="Nagai C."/>
            <person name="Rounsley S."/>
            <person name="Sankoff D."/>
            <person name="Giuliano G."/>
            <person name="Albert V.A."/>
            <person name="Wincker P."/>
            <person name="Lashermes P."/>
        </authorList>
    </citation>
    <scope>NUCLEOTIDE SEQUENCE [LARGE SCALE GENOMIC DNA]</scope>
    <source>
        <strain evidence="6">cv. DH200-94</strain>
    </source>
</reference>
<proteinExistence type="predicted"/>
<dbReference type="PROSITE" id="PS00107">
    <property type="entry name" value="PROTEIN_KINASE_ATP"/>
    <property type="match status" value="1"/>
</dbReference>
<evidence type="ECO:0000259" key="4">
    <source>
        <dbReference type="PROSITE" id="PS50011"/>
    </source>
</evidence>
<dbReference type="GO" id="GO:0005886">
    <property type="term" value="C:plasma membrane"/>
    <property type="evidence" value="ECO:0007669"/>
    <property type="project" value="TreeGrafter"/>
</dbReference>
<dbReference type="InterPro" id="IPR011009">
    <property type="entry name" value="Kinase-like_dom_sf"/>
</dbReference>
<evidence type="ECO:0000313" key="5">
    <source>
        <dbReference type="EMBL" id="CDP11572.1"/>
    </source>
</evidence>
<keyword evidence="2 3" id="KW-0067">ATP-binding</keyword>
<evidence type="ECO:0000256" key="2">
    <source>
        <dbReference type="ARBA" id="ARBA00022840"/>
    </source>
</evidence>
<dbReference type="OrthoDB" id="4062651at2759"/>
<dbReference type="Gene3D" id="3.30.200.20">
    <property type="entry name" value="Phosphorylase Kinase, domain 1"/>
    <property type="match status" value="1"/>
</dbReference>
<dbReference type="FunFam" id="1.10.510.10:FF:000084">
    <property type="entry name" value="Wall-associated receptor kinase 2"/>
    <property type="match status" value="1"/>
</dbReference>
<organism evidence="5 6">
    <name type="scientific">Coffea canephora</name>
    <name type="common">Robusta coffee</name>
    <dbReference type="NCBI Taxonomy" id="49390"/>
    <lineage>
        <taxon>Eukaryota</taxon>
        <taxon>Viridiplantae</taxon>
        <taxon>Streptophyta</taxon>
        <taxon>Embryophyta</taxon>
        <taxon>Tracheophyta</taxon>
        <taxon>Spermatophyta</taxon>
        <taxon>Magnoliopsida</taxon>
        <taxon>eudicotyledons</taxon>
        <taxon>Gunneridae</taxon>
        <taxon>Pentapetalae</taxon>
        <taxon>asterids</taxon>
        <taxon>lamiids</taxon>
        <taxon>Gentianales</taxon>
        <taxon>Rubiaceae</taxon>
        <taxon>Ixoroideae</taxon>
        <taxon>Gardenieae complex</taxon>
        <taxon>Bertiereae - Coffeeae clade</taxon>
        <taxon>Coffeeae</taxon>
        <taxon>Coffea</taxon>
    </lineage>
</organism>
<dbReference type="EMBL" id="HG739140">
    <property type="protein sequence ID" value="CDP11572.1"/>
    <property type="molecule type" value="Genomic_DNA"/>
</dbReference>
<dbReference type="SUPFAM" id="SSF56112">
    <property type="entry name" value="Protein kinase-like (PK-like)"/>
    <property type="match status" value="1"/>
</dbReference>
<keyword evidence="6" id="KW-1185">Reference proteome</keyword>
<dbReference type="Pfam" id="PF00069">
    <property type="entry name" value="Pkinase"/>
    <property type="match status" value="1"/>
</dbReference>
<dbReference type="PROSITE" id="PS50011">
    <property type="entry name" value="PROTEIN_KINASE_DOM"/>
    <property type="match status" value="1"/>
</dbReference>
<dbReference type="GO" id="GO:0004674">
    <property type="term" value="F:protein serine/threonine kinase activity"/>
    <property type="evidence" value="ECO:0007669"/>
    <property type="project" value="TreeGrafter"/>
</dbReference>
<protein>
    <recommendedName>
        <fullName evidence="4">Protein kinase domain-containing protein</fullName>
    </recommendedName>
</protein>
<dbReference type="GO" id="GO:0005524">
    <property type="term" value="F:ATP binding"/>
    <property type="evidence" value="ECO:0007669"/>
    <property type="project" value="UniProtKB-UniRule"/>
</dbReference>
<dbReference type="Gramene" id="CDP11572">
    <property type="protein sequence ID" value="CDP11572"/>
    <property type="gene ID" value="GSCOC_T00033900001"/>
</dbReference>
<dbReference type="PhylomeDB" id="A0A068UTD6"/>
<dbReference type="Gene3D" id="1.10.510.10">
    <property type="entry name" value="Transferase(Phosphotransferase) domain 1"/>
    <property type="match status" value="1"/>
</dbReference>
<dbReference type="OMA" id="ELEHIRM"/>
<keyword evidence="1 3" id="KW-0547">Nucleotide-binding</keyword>
<dbReference type="InParanoid" id="A0A068UTD6"/>
<sequence>MLTAEELKRATNNILEGNIIGQGGFGVVYKGSLADNGEVAIKRSKTIDYNQIEQFIQKWLRSCLEAKVPLLVYEFIDNGTLFKHLHEKNMARKICWEIRLRIAAETAEDLPYLHSAASPRIIHRNIKTLNILLDRNYTAKTSDFGASRLGPLDQNQLSTMVQGTRGYLGPEVFQTFQLTEKSDVYSFGVVLVQLLTGKLPICFDRSDGEISLSNHFLSSIKQNRLTEILEDFMVSEENIEQLTQVARLAERCWNVKGEDRPSM</sequence>
<dbReference type="AlphaFoldDB" id="A0A068UTD6"/>
<dbReference type="InterPro" id="IPR017441">
    <property type="entry name" value="Protein_kinase_ATP_BS"/>
</dbReference>
<dbReference type="InterPro" id="IPR000719">
    <property type="entry name" value="Prot_kinase_dom"/>
</dbReference>
<gene>
    <name evidence="5" type="ORF">GSCOC_T00033900001</name>
</gene>
<feature type="binding site" evidence="3">
    <location>
        <position position="42"/>
    </location>
    <ligand>
        <name>ATP</name>
        <dbReference type="ChEBI" id="CHEBI:30616"/>
    </ligand>
</feature>
<name>A0A068UTD6_COFCA</name>
<accession>A0A068UTD6</accession>
<dbReference type="Proteomes" id="UP000295252">
    <property type="component" value="Chromosome IX"/>
</dbReference>
<dbReference type="InterPro" id="IPR045274">
    <property type="entry name" value="WAK-like"/>
</dbReference>
<feature type="domain" description="Protein kinase" evidence="4">
    <location>
        <begin position="14"/>
        <end position="263"/>
    </location>
</feature>